<dbReference type="Proteomes" id="UP000246702">
    <property type="component" value="Unassembled WGS sequence"/>
</dbReference>
<dbReference type="InterPro" id="IPR010730">
    <property type="entry name" value="HET"/>
</dbReference>
<evidence type="ECO:0000313" key="2">
    <source>
        <dbReference type="EMBL" id="PWY69001.1"/>
    </source>
</evidence>
<dbReference type="OrthoDB" id="2958217at2759"/>
<feature type="domain" description="Heterokaryon incompatibility" evidence="1">
    <location>
        <begin position="81"/>
        <end position="232"/>
    </location>
</feature>
<dbReference type="RefSeq" id="XP_025462316.1">
    <property type="nucleotide sequence ID" value="XM_025613516.1"/>
</dbReference>
<sequence length="645" mass="73077">MSDKETFVDLYRFLGVVEKGPGNKLNVPPPMVDWERISTWLYGDLTKADRASKPALFAGPQFRVVDTKHGCVTEAPSPCEYATLSYVWGEPREGELMASTNNIEALREKGCLFEKFQQQIPRTIRDVMTACIRLGIRYLWVDRLCILQDPGAANEALQQINKMDKIYGQSVVTLVAISATNAHDALPGVSEKRCQANGFIASQGIHFIAQMPSFDEVLTASKWATRGWTLQEAYLSRRMIHFSDSWVFMEGYQEKAIQCEDPTIFRDQTLLTKNFASHSYWKLVNAYSRRTLSIESDILRAFSGILHAIHGEDHYFFLPLSGFTKSLLWMTQSEDQRERTLPGDSVLPSWSWISRMGVIEFEHLGLFIPLAVWAISPRGRNDEKLHIINLDNPITNKSCGSWDDQRMPHIRAYGLGIITAWKKDCFPASLPAVFGLDNTWNHYIEIMISTWESLNMLFHEAHDTSNEDLEDIRQSFPIRLIHQACLRPGRILVNTQSLRLQPVPCPEGRGVRAVSLELCNDDGRIIAWCTKRAVDEERLHRNASDGNMHYDVLSLSLGLEDVYTKDKLGDYESGRAFGLNNVLAQDSAGVALRVFETRTCLAIAFKIQLMVLETRNGISRRVGLAEAYLEVWADAGPKFGTFIIE</sequence>
<comment type="caution">
    <text evidence="2">The sequence shown here is derived from an EMBL/GenBank/DDBJ whole genome shotgun (WGS) entry which is preliminary data.</text>
</comment>
<organism evidence="2 3">
    <name type="scientific">Aspergillus sclerotioniger CBS 115572</name>
    <dbReference type="NCBI Taxonomy" id="1450535"/>
    <lineage>
        <taxon>Eukaryota</taxon>
        <taxon>Fungi</taxon>
        <taxon>Dikarya</taxon>
        <taxon>Ascomycota</taxon>
        <taxon>Pezizomycotina</taxon>
        <taxon>Eurotiomycetes</taxon>
        <taxon>Eurotiomycetidae</taxon>
        <taxon>Eurotiales</taxon>
        <taxon>Aspergillaceae</taxon>
        <taxon>Aspergillus</taxon>
        <taxon>Aspergillus subgen. Circumdati</taxon>
    </lineage>
</organism>
<dbReference type="Pfam" id="PF06985">
    <property type="entry name" value="HET"/>
    <property type="match status" value="1"/>
</dbReference>
<dbReference type="GeneID" id="37115659"/>
<proteinExistence type="predicted"/>
<gene>
    <name evidence="2" type="ORF">BO94DRAFT_550960</name>
</gene>
<protein>
    <submittedName>
        <fullName evidence="2">HET-domain-containing protein</fullName>
    </submittedName>
</protein>
<dbReference type="EMBL" id="MSFK01000043">
    <property type="protein sequence ID" value="PWY69001.1"/>
    <property type="molecule type" value="Genomic_DNA"/>
</dbReference>
<dbReference type="PANTHER" id="PTHR33112:SF1">
    <property type="entry name" value="HETEROKARYON INCOMPATIBILITY DOMAIN-CONTAINING PROTEIN"/>
    <property type="match status" value="1"/>
</dbReference>
<accession>A0A317V6W7</accession>
<reference evidence="2 3" key="1">
    <citation type="submission" date="2016-12" db="EMBL/GenBank/DDBJ databases">
        <title>The genomes of Aspergillus section Nigri reveals drivers in fungal speciation.</title>
        <authorList>
            <consortium name="DOE Joint Genome Institute"/>
            <person name="Vesth T.C."/>
            <person name="Nybo J."/>
            <person name="Theobald S."/>
            <person name="Brandl J."/>
            <person name="Frisvad J.C."/>
            <person name="Nielsen K.F."/>
            <person name="Lyhne E.K."/>
            <person name="Kogle M.E."/>
            <person name="Kuo A."/>
            <person name="Riley R."/>
            <person name="Clum A."/>
            <person name="Nolan M."/>
            <person name="Lipzen A."/>
            <person name="Salamov A."/>
            <person name="Henrissat B."/>
            <person name="Wiebenga A."/>
            <person name="De Vries R.P."/>
            <person name="Grigoriev I.V."/>
            <person name="Mortensen U.H."/>
            <person name="Andersen M.R."/>
            <person name="Baker S.E."/>
        </authorList>
    </citation>
    <scope>NUCLEOTIDE SEQUENCE [LARGE SCALE GENOMIC DNA]</scope>
    <source>
        <strain evidence="2 3">CBS 115572</strain>
    </source>
</reference>
<evidence type="ECO:0000313" key="3">
    <source>
        <dbReference type="Proteomes" id="UP000246702"/>
    </source>
</evidence>
<keyword evidence="3" id="KW-1185">Reference proteome</keyword>
<evidence type="ECO:0000259" key="1">
    <source>
        <dbReference type="Pfam" id="PF06985"/>
    </source>
</evidence>
<name>A0A317V6W7_9EURO</name>
<dbReference type="AlphaFoldDB" id="A0A317V6W7"/>
<dbReference type="STRING" id="1450535.A0A317V6W7"/>
<dbReference type="PANTHER" id="PTHR33112">
    <property type="entry name" value="DOMAIN PROTEIN, PUTATIVE-RELATED"/>
    <property type="match status" value="1"/>
</dbReference>